<dbReference type="Proteomes" id="UP001556367">
    <property type="component" value="Unassembled WGS sequence"/>
</dbReference>
<dbReference type="Pfam" id="PF20152">
    <property type="entry name" value="DUF6534"/>
    <property type="match status" value="1"/>
</dbReference>
<evidence type="ECO:0000313" key="3">
    <source>
        <dbReference type="EMBL" id="KAL0954481.1"/>
    </source>
</evidence>
<dbReference type="PANTHER" id="PTHR40465">
    <property type="entry name" value="CHROMOSOME 1, WHOLE GENOME SHOTGUN SEQUENCE"/>
    <property type="match status" value="1"/>
</dbReference>
<name>A0ABR3JFI1_9AGAR</name>
<comment type="caution">
    <text evidence="3">The sequence shown here is derived from an EMBL/GenBank/DDBJ whole genome shotgun (WGS) entry which is preliminary data.</text>
</comment>
<reference evidence="4" key="1">
    <citation type="submission" date="2024-06" db="EMBL/GenBank/DDBJ databases">
        <title>Multi-omics analyses provide insights into the biosynthesis of the anticancer antibiotic pleurotin in Hohenbuehelia grisea.</title>
        <authorList>
            <person name="Weaver J.A."/>
            <person name="Alberti F."/>
        </authorList>
    </citation>
    <scope>NUCLEOTIDE SEQUENCE [LARGE SCALE GENOMIC DNA]</scope>
    <source>
        <strain evidence="4">T-177</strain>
    </source>
</reference>
<proteinExistence type="predicted"/>
<keyword evidence="1" id="KW-0472">Membrane</keyword>
<sequence length="228" mass="25265">MTTVFTTYIAQMLYARTVWKTSQNRLITAFIICTSFGCFGIGLGLGADALVLGRWDRVGRPYYKILAGVGHSLAILSDLAITLSLYFYFQGNKNGFRRTDTLLDKLTVFVINRGVMNFIFQVVGLILFVSMDNLYWSLFHSSGARVYTISVLALLNRRKPSRWDETINIVTVSDIQEAQNAVGVSQQPRGSLPVTERPAELGSGRAELGIKFLVVNSQASSDVDGPHE</sequence>
<evidence type="ECO:0000313" key="4">
    <source>
        <dbReference type="Proteomes" id="UP001556367"/>
    </source>
</evidence>
<feature type="transmembrane region" description="Helical" evidence="1">
    <location>
        <begin position="26"/>
        <end position="45"/>
    </location>
</feature>
<protein>
    <recommendedName>
        <fullName evidence="2">DUF6534 domain-containing protein</fullName>
    </recommendedName>
</protein>
<evidence type="ECO:0000256" key="1">
    <source>
        <dbReference type="SAM" id="Phobius"/>
    </source>
</evidence>
<feature type="domain" description="DUF6534" evidence="2">
    <location>
        <begin position="75"/>
        <end position="159"/>
    </location>
</feature>
<accession>A0ABR3JFI1</accession>
<gene>
    <name evidence="3" type="ORF">HGRIS_003450</name>
</gene>
<feature type="transmembrane region" description="Helical" evidence="1">
    <location>
        <begin position="110"/>
        <end position="129"/>
    </location>
</feature>
<dbReference type="EMBL" id="JASNQZ010000007">
    <property type="protein sequence ID" value="KAL0954481.1"/>
    <property type="molecule type" value="Genomic_DNA"/>
</dbReference>
<keyword evidence="1" id="KW-1133">Transmembrane helix</keyword>
<evidence type="ECO:0000259" key="2">
    <source>
        <dbReference type="Pfam" id="PF20152"/>
    </source>
</evidence>
<keyword evidence="1" id="KW-0812">Transmembrane</keyword>
<feature type="transmembrane region" description="Helical" evidence="1">
    <location>
        <begin position="135"/>
        <end position="155"/>
    </location>
</feature>
<organism evidence="3 4">
    <name type="scientific">Hohenbuehelia grisea</name>
    <dbReference type="NCBI Taxonomy" id="104357"/>
    <lineage>
        <taxon>Eukaryota</taxon>
        <taxon>Fungi</taxon>
        <taxon>Dikarya</taxon>
        <taxon>Basidiomycota</taxon>
        <taxon>Agaricomycotina</taxon>
        <taxon>Agaricomycetes</taxon>
        <taxon>Agaricomycetidae</taxon>
        <taxon>Agaricales</taxon>
        <taxon>Pleurotineae</taxon>
        <taxon>Pleurotaceae</taxon>
        <taxon>Hohenbuehelia</taxon>
    </lineage>
</organism>
<keyword evidence="4" id="KW-1185">Reference proteome</keyword>
<dbReference type="InterPro" id="IPR045339">
    <property type="entry name" value="DUF6534"/>
</dbReference>
<dbReference type="PANTHER" id="PTHR40465:SF1">
    <property type="entry name" value="DUF6534 DOMAIN-CONTAINING PROTEIN"/>
    <property type="match status" value="1"/>
</dbReference>
<feature type="transmembrane region" description="Helical" evidence="1">
    <location>
        <begin position="65"/>
        <end position="89"/>
    </location>
</feature>